<feature type="transmembrane region" description="Helical" evidence="1">
    <location>
        <begin position="132"/>
        <end position="153"/>
    </location>
</feature>
<accession>A3DKJ4</accession>
<dbReference type="AlphaFoldDB" id="A3DKJ4"/>
<proteinExistence type="predicted"/>
<dbReference type="KEGG" id="smr:Smar_0041"/>
<organism evidence="2 3">
    <name type="scientific">Staphylothermus marinus (strain ATCC 43588 / DSM 3639 / JCM 9404 / F1)</name>
    <dbReference type="NCBI Taxonomy" id="399550"/>
    <lineage>
        <taxon>Archaea</taxon>
        <taxon>Thermoproteota</taxon>
        <taxon>Thermoprotei</taxon>
        <taxon>Desulfurococcales</taxon>
        <taxon>Desulfurococcaceae</taxon>
        <taxon>Staphylothermus</taxon>
    </lineage>
</organism>
<reference evidence="2 3" key="2">
    <citation type="journal article" date="2009" name="Stand. Genomic Sci.">
        <title>Complete genome sequence of Staphylothermus marinus Stetter and Fiala 1986 type strain F1.</title>
        <authorList>
            <person name="Anderson I.J."/>
            <person name="Sun H."/>
            <person name="Lapidus A."/>
            <person name="Copeland A."/>
            <person name="Glavina Del Rio T."/>
            <person name="Tice H."/>
            <person name="Dalin E."/>
            <person name="Lucas S."/>
            <person name="Barry K."/>
            <person name="Land M."/>
            <person name="Richardson P."/>
            <person name="Huber H."/>
            <person name="Kyrpides N.C."/>
        </authorList>
    </citation>
    <scope>NUCLEOTIDE SEQUENCE [LARGE SCALE GENOMIC DNA]</scope>
    <source>
        <strain evidence="3">ATCC 43588 / DSM 3639 / JCM 9404 / F1</strain>
    </source>
</reference>
<feature type="transmembrane region" description="Helical" evidence="1">
    <location>
        <begin position="36"/>
        <end position="58"/>
    </location>
</feature>
<dbReference type="eggNOG" id="arCOG12386">
    <property type="taxonomic scope" value="Archaea"/>
</dbReference>
<feature type="transmembrane region" description="Helical" evidence="1">
    <location>
        <begin position="93"/>
        <end position="112"/>
    </location>
</feature>
<reference evidence="3" key="1">
    <citation type="journal article" date="2009" name="BMC Genomics">
        <title>The complete genome sequence of Staphylothermus marinus reveals differences in sulfur metabolism among heterotrophic Crenarchaeota.</title>
        <authorList>
            <person name="Anderson I.J."/>
            <person name="Dharmarajan L."/>
            <person name="Rodriguez J."/>
            <person name="Hooper S."/>
            <person name="Porat I."/>
            <person name="Ulrich L.E."/>
            <person name="Elkins J.G."/>
            <person name="Mavromatis K."/>
            <person name="Sun H."/>
            <person name="Land M."/>
            <person name="Lapidus A."/>
            <person name="Lucas S."/>
            <person name="Barry K."/>
            <person name="Huber H."/>
            <person name="Zhulin I.B."/>
            <person name="Whitman W.B."/>
            <person name="Mukhopadhyay B."/>
            <person name="Woese C."/>
            <person name="Bristow J."/>
            <person name="Kyrpides N."/>
        </authorList>
    </citation>
    <scope>NUCLEOTIDE SEQUENCE [LARGE SCALE GENOMIC DNA]</scope>
    <source>
        <strain evidence="3">ATCC 43588 / DSM 3639 / JCM 9404 / F1</strain>
    </source>
</reference>
<dbReference type="Proteomes" id="UP000000254">
    <property type="component" value="Chromosome"/>
</dbReference>
<sequence length="157" mass="18887">MYFTNMLFPELLPIVIFFGSYIIYKIRGFQSMFSYLIGLMIISIIILVTSNIYGVQLYNLFSYLYIYSFVIPVAITITLAEILVFIKIDKLRFILYLLVVLRIYSLLLERFWRTIEFYRVYYNGKFLIYRYALRSLLGSLPYIIRSIAEYLYINVKR</sequence>
<dbReference type="STRING" id="399550.Smar_0041"/>
<evidence type="ECO:0000256" key="1">
    <source>
        <dbReference type="SAM" id="Phobius"/>
    </source>
</evidence>
<dbReference type="EMBL" id="CP000575">
    <property type="protein sequence ID" value="ABN69154.1"/>
    <property type="molecule type" value="Genomic_DNA"/>
</dbReference>
<feature type="transmembrane region" description="Helical" evidence="1">
    <location>
        <begin position="64"/>
        <end position="86"/>
    </location>
</feature>
<keyword evidence="1" id="KW-1133">Transmembrane helix</keyword>
<name>A3DKJ4_STAMF</name>
<evidence type="ECO:0000313" key="2">
    <source>
        <dbReference type="EMBL" id="ABN69154.1"/>
    </source>
</evidence>
<keyword evidence="3" id="KW-1185">Reference proteome</keyword>
<protein>
    <submittedName>
        <fullName evidence="2">Uncharacterized protein</fullName>
    </submittedName>
</protein>
<gene>
    <name evidence="2" type="ordered locus">Smar_0041</name>
</gene>
<feature type="transmembrane region" description="Helical" evidence="1">
    <location>
        <begin position="6"/>
        <end position="24"/>
    </location>
</feature>
<dbReference type="HOGENOM" id="CLU_1718287_0_0_2"/>
<keyword evidence="1" id="KW-0812">Transmembrane</keyword>
<evidence type="ECO:0000313" key="3">
    <source>
        <dbReference type="Proteomes" id="UP000000254"/>
    </source>
</evidence>
<keyword evidence="1" id="KW-0472">Membrane</keyword>